<reference evidence="1 2" key="1">
    <citation type="journal article" date="2024" name="G3 (Bethesda)">
        <title>Genome assembly of Hibiscus sabdariffa L. provides insights into metabolisms of medicinal natural products.</title>
        <authorList>
            <person name="Kim T."/>
        </authorList>
    </citation>
    <scope>NUCLEOTIDE SEQUENCE [LARGE SCALE GENOMIC DNA]</scope>
    <source>
        <strain evidence="1">TK-2024</strain>
        <tissue evidence="1">Old leaves</tissue>
    </source>
</reference>
<protein>
    <recommendedName>
        <fullName evidence="3">DUF4283 domain-containing protein</fullName>
    </recommendedName>
</protein>
<proteinExistence type="predicted"/>
<name>A0ABR2SH71_9ROSI</name>
<sequence length="149" mass="17647">MAKRGDRNVSKHSGQLEKLMRSEQRAWSRGTFENVASARGLFIRIDDSMKKSTSFERAWVLVETTWLESIDDIIGLVINDVSFHIRVTELEFVLGQMCRWTQTQVEEDNNQVVVWQHNDLWEESNEDDRGMFDKRVRRVVLCPMRMLLW</sequence>
<gene>
    <name evidence="1" type="ORF">V6N11_004791</name>
</gene>
<dbReference type="Proteomes" id="UP001396334">
    <property type="component" value="Unassembled WGS sequence"/>
</dbReference>
<organism evidence="1 2">
    <name type="scientific">Hibiscus sabdariffa</name>
    <name type="common">roselle</name>
    <dbReference type="NCBI Taxonomy" id="183260"/>
    <lineage>
        <taxon>Eukaryota</taxon>
        <taxon>Viridiplantae</taxon>
        <taxon>Streptophyta</taxon>
        <taxon>Embryophyta</taxon>
        <taxon>Tracheophyta</taxon>
        <taxon>Spermatophyta</taxon>
        <taxon>Magnoliopsida</taxon>
        <taxon>eudicotyledons</taxon>
        <taxon>Gunneridae</taxon>
        <taxon>Pentapetalae</taxon>
        <taxon>rosids</taxon>
        <taxon>malvids</taxon>
        <taxon>Malvales</taxon>
        <taxon>Malvaceae</taxon>
        <taxon>Malvoideae</taxon>
        <taxon>Hibiscus</taxon>
    </lineage>
</organism>
<comment type="caution">
    <text evidence="1">The sequence shown here is derived from an EMBL/GenBank/DDBJ whole genome shotgun (WGS) entry which is preliminary data.</text>
</comment>
<dbReference type="EMBL" id="JBBPBN010000015">
    <property type="protein sequence ID" value="KAK9024633.1"/>
    <property type="molecule type" value="Genomic_DNA"/>
</dbReference>
<accession>A0ABR2SH71</accession>
<evidence type="ECO:0000313" key="1">
    <source>
        <dbReference type="EMBL" id="KAK9024633.1"/>
    </source>
</evidence>
<evidence type="ECO:0000313" key="2">
    <source>
        <dbReference type="Proteomes" id="UP001396334"/>
    </source>
</evidence>
<evidence type="ECO:0008006" key="3">
    <source>
        <dbReference type="Google" id="ProtNLM"/>
    </source>
</evidence>
<keyword evidence="2" id="KW-1185">Reference proteome</keyword>